<organism evidence="3 4">
    <name type="scientific">Macrophomina phaseolina</name>
    <dbReference type="NCBI Taxonomy" id="35725"/>
    <lineage>
        <taxon>Eukaryota</taxon>
        <taxon>Fungi</taxon>
        <taxon>Dikarya</taxon>
        <taxon>Ascomycota</taxon>
        <taxon>Pezizomycotina</taxon>
        <taxon>Dothideomycetes</taxon>
        <taxon>Dothideomycetes incertae sedis</taxon>
        <taxon>Botryosphaeriales</taxon>
        <taxon>Botryosphaeriaceae</taxon>
        <taxon>Macrophomina</taxon>
    </lineage>
</organism>
<feature type="domain" description="Alpha/beta hydrolase fold-3" evidence="2">
    <location>
        <begin position="120"/>
        <end position="335"/>
    </location>
</feature>
<keyword evidence="4" id="KW-1185">Reference proteome</keyword>
<name>A0ABQ8GQS8_9PEZI</name>
<sequence length="366" mass="39555">MSIYFFYSATMFGYKVKSLPINRRTMATSKWMDLATPDPEFKAFLDKAGPLPKLSDAAHVPIPAIRAGGAKNHVPVPGVNVPESLDGVTKSRISIPVRDGSSIEALLYQPAVKSDDSPLVVAYHGGGWCLGVPESEEVNCVNAVRHFNAVAVSVAYRLAPEHPFPTPVEDSWDALKWIAANAASLHANPSKGFLVHGESAGGNMATVITLLARDEKLSPPVTGLSASAPAVLSPEVVPERFKAEYLSVEQNKDAPGLDRASIDLLLSHYKPDRSSPLFSPFIWPTGQAGLPPVFFQVCGLDTQRDEALLYERLLREEAGVKTKLTVYPGLPHAFWAFFPQLDASRKAVGKVVEGFGWLLGKETTAV</sequence>
<dbReference type="GO" id="GO:0016787">
    <property type="term" value="F:hydrolase activity"/>
    <property type="evidence" value="ECO:0007669"/>
    <property type="project" value="UniProtKB-KW"/>
</dbReference>
<evidence type="ECO:0000313" key="4">
    <source>
        <dbReference type="Proteomes" id="UP000774617"/>
    </source>
</evidence>
<dbReference type="Proteomes" id="UP000774617">
    <property type="component" value="Unassembled WGS sequence"/>
</dbReference>
<gene>
    <name evidence="3" type="ORF">B0J12DRAFT_240649</name>
</gene>
<accession>A0ABQ8GQS8</accession>
<comment type="caution">
    <text evidence="3">The sequence shown here is derived from an EMBL/GenBank/DDBJ whole genome shotgun (WGS) entry which is preliminary data.</text>
</comment>
<proteinExistence type="predicted"/>
<dbReference type="SUPFAM" id="SSF53474">
    <property type="entry name" value="alpha/beta-Hydrolases"/>
    <property type="match status" value="1"/>
</dbReference>
<dbReference type="Gene3D" id="3.40.50.1820">
    <property type="entry name" value="alpha/beta hydrolase"/>
    <property type="match status" value="1"/>
</dbReference>
<reference evidence="3 4" key="1">
    <citation type="journal article" date="2021" name="Nat. Commun.">
        <title>Genetic determinants of endophytism in the Arabidopsis root mycobiome.</title>
        <authorList>
            <person name="Mesny F."/>
            <person name="Miyauchi S."/>
            <person name="Thiergart T."/>
            <person name="Pickel B."/>
            <person name="Atanasova L."/>
            <person name="Karlsson M."/>
            <person name="Huettel B."/>
            <person name="Barry K.W."/>
            <person name="Haridas S."/>
            <person name="Chen C."/>
            <person name="Bauer D."/>
            <person name="Andreopoulos W."/>
            <person name="Pangilinan J."/>
            <person name="LaButti K."/>
            <person name="Riley R."/>
            <person name="Lipzen A."/>
            <person name="Clum A."/>
            <person name="Drula E."/>
            <person name="Henrissat B."/>
            <person name="Kohler A."/>
            <person name="Grigoriev I.V."/>
            <person name="Martin F.M."/>
            <person name="Hacquard S."/>
        </authorList>
    </citation>
    <scope>NUCLEOTIDE SEQUENCE [LARGE SCALE GENOMIC DNA]</scope>
    <source>
        <strain evidence="3 4">MPI-SDFR-AT-0080</strain>
    </source>
</reference>
<dbReference type="InterPro" id="IPR013094">
    <property type="entry name" value="AB_hydrolase_3"/>
</dbReference>
<evidence type="ECO:0000313" key="3">
    <source>
        <dbReference type="EMBL" id="KAH7062545.1"/>
    </source>
</evidence>
<evidence type="ECO:0000256" key="1">
    <source>
        <dbReference type="ARBA" id="ARBA00022801"/>
    </source>
</evidence>
<dbReference type="PANTHER" id="PTHR48081:SF8">
    <property type="entry name" value="ALPHA_BETA HYDROLASE FOLD-3 DOMAIN-CONTAINING PROTEIN-RELATED"/>
    <property type="match status" value="1"/>
</dbReference>
<dbReference type="PANTHER" id="PTHR48081">
    <property type="entry name" value="AB HYDROLASE SUPERFAMILY PROTEIN C4A8.06C"/>
    <property type="match status" value="1"/>
</dbReference>
<evidence type="ECO:0000259" key="2">
    <source>
        <dbReference type="Pfam" id="PF07859"/>
    </source>
</evidence>
<dbReference type="Pfam" id="PF07859">
    <property type="entry name" value="Abhydrolase_3"/>
    <property type="match status" value="1"/>
</dbReference>
<keyword evidence="1 3" id="KW-0378">Hydrolase</keyword>
<dbReference type="InterPro" id="IPR029058">
    <property type="entry name" value="AB_hydrolase_fold"/>
</dbReference>
<protein>
    <submittedName>
        <fullName evidence="3">Alpha/Beta hydrolase protein</fullName>
    </submittedName>
</protein>
<dbReference type="EMBL" id="JAGTJR010000003">
    <property type="protein sequence ID" value="KAH7062545.1"/>
    <property type="molecule type" value="Genomic_DNA"/>
</dbReference>
<dbReference type="InterPro" id="IPR050300">
    <property type="entry name" value="GDXG_lipolytic_enzyme"/>
</dbReference>